<keyword evidence="3" id="KW-1185">Reference proteome</keyword>
<feature type="region of interest" description="Disordered" evidence="1">
    <location>
        <begin position="430"/>
        <end position="457"/>
    </location>
</feature>
<protein>
    <recommendedName>
        <fullName evidence="4">SnoaL-like domain-containing protein</fullName>
    </recommendedName>
</protein>
<accession>A0ABQ5SFL6</accession>
<reference evidence="2 3" key="1">
    <citation type="journal article" date="2023" name="IScience">
        <title>Expanded male sex-determining region conserved during the evolution of homothallism in the green alga Volvox.</title>
        <authorList>
            <person name="Yamamoto K."/>
            <person name="Matsuzaki R."/>
            <person name="Mahakham W."/>
            <person name="Heman W."/>
            <person name="Sekimoto H."/>
            <person name="Kawachi M."/>
            <person name="Minakuchi Y."/>
            <person name="Toyoda A."/>
            <person name="Nozaki H."/>
        </authorList>
    </citation>
    <scope>NUCLEOTIDE SEQUENCE [LARGE SCALE GENOMIC DNA]</scope>
    <source>
        <strain evidence="2 3">NIES-4468</strain>
    </source>
</reference>
<dbReference type="SUPFAM" id="SSF54427">
    <property type="entry name" value="NTF2-like"/>
    <property type="match status" value="1"/>
</dbReference>
<evidence type="ECO:0000313" key="3">
    <source>
        <dbReference type="Proteomes" id="UP001165090"/>
    </source>
</evidence>
<feature type="region of interest" description="Disordered" evidence="1">
    <location>
        <begin position="1"/>
        <end position="35"/>
    </location>
</feature>
<evidence type="ECO:0000256" key="1">
    <source>
        <dbReference type="SAM" id="MobiDB-lite"/>
    </source>
</evidence>
<organism evidence="2 3">
    <name type="scientific">Volvox africanus</name>
    <dbReference type="NCBI Taxonomy" id="51714"/>
    <lineage>
        <taxon>Eukaryota</taxon>
        <taxon>Viridiplantae</taxon>
        <taxon>Chlorophyta</taxon>
        <taxon>core chlorophytes</taxon>
        <taxon>Chlorophyceae</taxon>
        <taxon>CS clade</taxon>
        <taxon>Chlamydomonadales</taxon>
        <taxon>Volvocaceae</taxon>
        <taxon>Volvox</taxon>
    </lineage>
</organism>
<name>A0ABQ5SFL6_9CHLO</name>
<evidence type="ECO:0000313" key="2">
    <source>
        <dbReference type="EMBL" id="GLI68137.1"/>
    </source>
</evidence>
<gene>
    <name evidence="2" type="ORF">VaNZ11_012473</name>
</gene>
<dbReference type="EMBL" id="BSDZ01000079">
    <property type="protein sequence ID" value="GLI68137.1"/>
    <property type="molecule type" value="Genomic_DNA"/>
</dbReference>
<sequence>MLLTRSKDTSQQVSQGKIQQAMQDSSTSTSDETDCETIAPTTLAERLEVVCKRFLHDVCYWTAFDSGQPLDVADVKRCARLYMAPDAVIHADGLFGYIAPATMTGHNALFDYIERERAAYQLIELRTLLVAVNEGQDTTFALSTFRMQSVGPWLCRGPTGRISEGVRIDELRFDSEAKILEAWCNRQLLQEERDALLRDPDHHHAASFDRSLLRSQVSEHEDGAHGPLAPHKMMQVASIWVELWNVATASGSLNPDILDSLMEEDFALYDLLGFTGDDVEHLHHPYTAIRSRCDAKRILQELTDKYDVDESVVRMAARRGTNAAFTHWRARLVCRTPESAAAREAVAADPFAVGPGPFLSQQEVKVGGTGRATGDLAFAAEATELLLFSTCGKLQSVYQFRRPLGSDRRAVLVPVPPGAVGPAAEYIDDKAADTGATLGHEKIPPDEGSPAGPMEAQ</sequence>
<feature type="compositionally biased region" description="Polar residues" evidence="1">
    <location>
        <begin position="9"/>
        <end position="23"/>
    </location>
</feature>
<dbReference type="InterPro" id="IPR032710">
    <property type="entry name" value="NTF2-like_dom_sf"/>
</dbReference>
<dbReference type="Proteomes" id="UP001165090">
    <property type="component" value="Unassembled WGS sequence"/>
</dbReference>
<evidence type="ECO:0008006" key="4">
    <source>
        <dbReference type="Google" id="ProtNLM"/>
    </source>
</evidence>
<proteinExistence type="predicted"/>
<comment type="caution">
    <text evidence="2">The sequence shown here is derived from an EMBL/GenBank/DDBJ whole genome shotgun (WGS) entry which is preliminary data.</text>
</comment>